<reference evidence="1" key="1">
    <citation type="submission" date="2022-07" db="EMBL/GenBank/DDBJ databases">
        <title>Genome Sequence of Lecanicillium saksenae.</title>
        <authorList>
            <person name="Buettner E."/>
        </authorList>
    </citation>
    <scope>NUCLEOTIDE SEQUENCE</scope>
    <source>
        <strain evidence="1">VT-O1</strain>
    </source>
</reference>
<dbReference type="EMBL" id="JANAKD010002187">
    <property type="protein sequence ID" value="KAJ3474424.1"/>
    <property type="molecule type" value="Genomic_DNA"/>
</dbReference>
<accession>A0ACC1QG55</accession>
<name>A0ACC1QG55_9HYPO</name>
<sequence>MVVATAGTLAPRRLPGVLPLPPPAPAPTTPGATRLVLAQVLTTRPPLAVLLVLPLPAPLEPLHLGGWGADSAPTPAAGAPTPAASGYYGAPTPAAPPETPGASGPRYVEDDD</sequence>
<organism evidence="1 2">
    <name type="scientific">Lecanicillium saksenae</name>
    <dbReference type="NCBI Taxonomy" id="468837"/>
    <lineage>
        <taxon>Eukaryota</taxon>
        <taxon>Fungi</taxon>
        <taxon>Dikarya</taxon>
        <taxon>Ascomycota</taxon>
        <taxon>Pezizomycotina</taxon>
        <taxon>Sordariomycetes</taxon>
        <taxon>Hypocreomycetidae</taxon>
        <taxon>Hypocreales</taxon>
        <taxon>Cordycipitaceae</taxon>
        <taxon>Lecanicillium</taxon>
    </lineage>
</organism>
<protein>
    <submittedName>
        <fullName evidence="1">Uncharacterized protein</fullName>
    </submittedName>
</protein>
<evidence type="ECO:0000313" key="2">
    <source>
        <dbReference type="Proteomes" id="UP001148737"/>
    </source>
</evidence>
<dbReference type="Proteomes" id="UP001148737">
    <property type="component" value="Unassembled WGS sequence"/>
</dbReference>
<proteinExistence type="predicted"/>
<keyword evidence="2" id="KW-1185">Reference proteome</keyword>
<evidence type="ECO:0000313" key="1">
    <source>
        <dbReference type="EMBL" id="KAJ3474424.1"/>
    </source>
</evidence>
<comment type="caution">
    <text evidence="1">The sequence shown here is derived from an EMBL/GenBank/DDBJ whole genome shotgun (WGS) entry which is preliminary data.</text>
</comment>
<gene>
    <name evidence="1" type="ORF">NLG97_g9852</name>
</gene>